<reference evidence="8" key="1">
    <citation type="submission" date="2016-01" db="EMBL/GenBank/DDBJ databases">
        <title>Reference transcriptome for the parasite Schistocephalus solidus: insights into the molecular evolution of parasitism.</title>
        <authorList>
            <person name="Hebert F.O."/>
            <person name="Grambauer S."/>
            <person name="Barber I."/>
            <person name="Landry C.R."/>
            <person name="Aubin-Horth N."/>
        </authorList>
    </citation>
    <scope>NUCLEOTIDE SEQUENCE</scope>
</reference>
<dbReference type="GO" id="GO:0005912">
    <property type="term" value="C:adherens junction"/>
    <property type="evidence" value="ECO:0007669"/>
    <property type="project" value="TreeGrafter"/>
</dbReference>
<evidence type="ECO:0000256" key="4">
    <source>
        <dbReference type="ARBA" id="ARBA00022490"/>
    </source>
</evidence>
<evidence type="ECO:0000256" key="6">
    <source>
        <dbReference type="ARBA" id="ARBA00022949"/>
    </source>
</evidence>
<comment type="similarity">
    <text evidence="3">Belongs to the vinculin/alpha-catenin family.</text>
</comment>
<dbReference type="PANTHER" id="PTHR18914">
    <property type="entry name" value="ALPHA CATENIN"/>
    <property type="match status" value="1"/>
</dbReference>
<dbReference type="InterPro" id="IPR001033">
    <property type="entry name" value="Alpha_catenin"/>
</dbReference>
<dbReference type="GO" id="GO:0051015">
    <property type="term" value="F:actin filament binding"/>
    <property type="evidence" value="ECO:0007669"/>
    <property type="project" value="InterPro"/>
</dbReference>
<keyword evidence="5" id="KW-0130">Cell adhesion</keyword>
<organism evidence="8">
    <name type="scientific">Schistocephalus solidus</name>
    <name type="common">Tapeworm</name>
    <dbReference type="NCBI Taxonomy" id="70667"/>
    <lineage>
        <taxon>Eukaryota</taxon>
        <taxon>Metazoa</taxon>
        <taxon>Spiralia</taxon>
        <taxon>Lophotrochozoa</taxon>
        <taxon>Platyhelminthes</taxon>
        <taxon>Cestoda</taxon>
        <taxon>Eucestoda</taxon>
        <taxon>Diphyllobothriidea</taxon>
        <taxon>Diphyllobothriidae</taxon>
        <taxon>Schistocephalus</taxon>
    </lineage>
</organism>
<dbReference type="AlphaFoldDB" id="A0A0X3PCH7"/>
<comment type="subcellular location">
    <subcellularLocation>
        <location evidence="1">Cell junction</location>
    </subcellularLocation>
    <subcellularLocation>
        <location evidence="2">Cytoplasm</location>
    </subcellularLocation>
</comment>
<protein>
    <submittedName>
        <fullName evidence="8">Catenin alpha-1</fullName>
    </submittedName>
</protein>
<dbReference type="PRINTS" id="PR00805">
    <property type="entry name" value="ALPHACATENIN"/>
</dbReference>
<feature type="non-terminal residue" evidence="8">
    <location>
        <position position="1"/>
    </location>
</feature>
<evidence type="ECO:0000256" key="7">
    <source>
        <dbReference type="SAM" id="MobiDB-lite"/>
    </source>
</evidence>
<evidence type="ECO:0000256" key="2">
    <source>
        <dbReference type="ARBA" id="ARBA00004496"/>
    </source>
</evidence>
<dbReference type="EMBL" id="GEEE01018309">
    <property type="protein sequence ID" value="JAP44916.1"/>
    <property type="molecule type" value="Transcribed_RNA"/>
</dbReference>
<evidence type="ECO:0000256" key="3">
    <source>
        <dbReference type="ARBA" id="ARBA00008376"/>
    </source>
</evidence>
<keyword evidence="4" id="KW-0963">Cytoplasm</keyword>
<dbReference type="GO" id="GO:0005737">
    <property type="term" value="C:cytoplasm"/>
    <property type="evidence" value="ECO:0007669"/>
    <property type="project" value="UniProtKB-SubCell"/>
</dbReference>
<gene>
    <name evidence="8" type="primary">CTNA1</name>
    <name evidence="8" type="ORF">TR127401</name>
</gene>
<evidence type="ECO:0000256" key="5">
    <source>
        <dbReference type="ARBA" id="ARBA00022889"/>
    </source>
</evidence>
<sequence length="472" mass="52439">LCLCALSVEPNSIRFARFTAAELEELTPQLINASKVLALKPHSAAALENYNLFSRTYKSFVDMLQTAMDDLTDSTDLLITYEELLRDDLVSCENQASARQIAALMRDAKTFIAHGSRVCSFLLADLQFYGLHGNAVDKITSEIGAIQERFLTQFSAAAKETCRRIKANEAVPINLIHHAGETVMDRFQDLRETLEVLFGQRRTTLDSTRTSAPSDDFSRRGDGDLASTTLQADSDRQSQRTIQDLTAFGPSHFGEPEQQTAAVNDGTLCRKIAEFQAERTLFLKEFDNKNTSSEVFTLARSMCFLLGDMTEYTRGTGVIRTEVELIQTAREISQLGSRLNCLCKRLADHCPESTHKQDLLMYLNRIALYSHQLNILSRVKADVRNLCGELGLDNALSLVVSAKNLMAAVTATVKESYIASKLPGRPQTPDLCWQLSIPDQRPLLEVSTGGGQSPVDTPCSSFNLIHRVDYVH</sequence>
<feature type="region of interest" description="Disordered" evidence="7">
    <location>
        <begin position="205"/>
        <end position="225"/>
    </location>
</feature>
<dbReference type="GO" id="GO:0016477">
    <property type="term" value="P:cell migration"/>
    <property type="evidence" value="ECO:0007669"/>
    <property type="project" value="TreeGrafter"/>
</dbReference>
<evidence type="ECO:0000256" key="1">
    <source>
        <dbReference type="ARBA" id="ARBA00004282"/>
    </source>
</evidence>
<dbReference type="Gene3D" id="1.20.120.230">
    <property type="entry name" value="Alpha-catenin/vinculin-like"/>
    <property type="match status" value="2"/>
</dbReference>
<accession>A0A0X3PCH7</accession>
<dbReference type="GO" id="GO:0008013">
    <property type="term" value="F:beta-catenin binding"/>
    <property type="evidence" value="ECO:0007669"/>
    <property type="project" value="TreeGrafter"/>
</dbReference>
<dbReference type="InterPro" id="IPR006077">
    <property type="entry name" value="Vinculin/catenin"/>
</dbReference>
<dbReference type="Pfam" id="PF01044">
    <property type="entry name" value="Vinculin"/>
    <property type="match status" value="1"/>
</dbReference>
<dbReference type="GO" id="GO:0016342">
    <property type="term" value="C:catenin complex"/>
    <property type="evidence" value="ECO:0007669"/>
    <property type="project" value="TreeGrafter"/>
</dbReference>
<dbReference type="PANTHER" id="PTHR18914:SF30">
    <property type="entry name" value="VINCULIN_ALPHA-CATENIN FAMILY MEMBER 1"/>
    <property type="match status" value="1"/>
</dbReference>
<dbReference type="GO" id="GO:0098609">
    <property type="term" value="P:cell-cell adhesion"/>
    <property type="evidence" value="ECO:0007669"/>
    <property type="project" value="TreeGrafter"/>
</dbReference>
<name>A0A0X3PCH7_SCHSO</name>
<dbReference type="InterPro" id="IPR036723">
    <property type="entry name" value="Alpha-catenin/vinculin-like_sf"/>
</dbReference>
<evidence type="ECO:0000313" key="8">
    <source>
        <dbReference type="EMBL" id="JAP44916.1"/>
    </source>
</evidence>
<proteinExistence type="inferred from homology"/>
<dbReference type="GO" id="GO:0045296">
    <property type="term" value="F:cadherin binding"/>
    <property type="evidence" value="ECO:0007669"/>
    <property type="project" value="InterPro"/>
</dbReference>
<dbReference type="SUPFAM" id="SSF47220">
    <property type="entry name" value="alpha-catenin/vinculin-like"/>
    <property type="match status" value="2"/>
</dbReference>
<keyword evidence="6" id="KW-0965">Cell junction</keyword>